<dbReference type="EMBL" id="JAUSUW010000006">
    <property type="protein sequence ID" value="MDQ0421491.1"/>
    <property type="molecule type" value="Genomic_DNA"/>
</dbReference>
<comment type="caution">
    <text evidence="2">The sequence shown here is derived from an EMBL/GenBank/DDBJ whole genome shotgun (WGS) entry which is preliminary data.</text>
</comment>
<keyword evidence="1" id="KW-0472">Membrane</keyword>
<sequence length="384" mass="43012">MIQNRILLHFPGFEPLDAEAHRQRYKRSATQAAAVWNARFDVGTLTLDGQGAHFLVDAQGTDWSTRSDIHVFDHNSLISAMRSEPLWVQIAKGFKAGFDVVRQGGAVAYLRHAWRFGLFFLFPFLFVAAGLALGINIAVIPSTFDLSTWWFFLAIPTGYLVVRHGVIPFSDRYHVLHLLADWRLAVALAENRSEVASLIERAADQAIEALKQPSDEVLVTSHSMGANFAISVIGRLLEKAPDMVAGRRIIFVTLGGAALQCSLLSSASILRRRIGMLARHRDVDWFDIQCLTDPIHLYKCHTVALSGHPEAPQPKLVFIRFKHAMSAERYRKNRRDFLRMHRQYVLGPDQPSGFDFTLMTAGPLPAKSFESLVSTRAPVIQARS</sequence>
<organism evidence="2 3">
    <name type="scientific">Peteryoungia aggregata LMG 23059</name>
    <dbReference type="NCBI Taxonomy" id="1368425"/>
    <lineage>
        <taxon>Bacteria</taxon>
        <taxon>Pseudomonadati</taxon>
        <taxon>Pseudomonadota</taxon>
        <taxon>Alphaproteobacteria</taxon>
        <taxon>Hyphomicrobiales</taxon>
        <taxon>Rhizobiaceae</taxon>
        <taxon>Peteryoungia</taxon>
    </lineage>
</organism>
<evidence type="ECO:0000313" key="2">
    <source>
        <dbReference type="EMBL" id="MDQ0421491.1"/>
    </source>
</evidence>
<keyword evidence="1" id="KW-1133">Transmembrane helix</keyword>
<dbReference type="SUPFAM" id="SSF53474">
    <property type="entry name" value="alpha/beta-Hydrolases"/>
    <property type="match status" value="1"/>
</dbReference>
<dbReference type="Proteomes" id="UP001238496">
    <property type="component" value="Unassembled WGS sequence"/>
</dbReference>
<accession>A0ABU0G9U8</accession>
<keyword evidence="3" id="KW-1185">Reference proteome</keyword>
<reference evidence="2 3" key="1">
    <citation type="submission" date="2023-07" db="EMBL/GenBank/DDBJ databases">
        <title>Genomic Encyclopedia of Type Strains, Phase IV (KMG-IV): sequencing the most valuable type-strain genomes for metagenomic binning, comparative biology and taxonomic classification.</title>
        <authorList>
            <person name="Goeker M."/>
        </authorList>
    </citation>
    <scope>NUCLEOTIDE SEQUENCE [LARGE SCALE GENOMIC DNA]</scope>
    <source>
        <strain evidence="2 3">DSM 1111</strain>
    </source>
</reference>
<keyword evidence="1" id="KW-0812">Transmembrane</keyword>
<feature type="transmembrane region" description="Helical" evidence="1">
    <location>
        <begin position="249"/>
        <end position="270"/>
    </location>
</feature>
<evidence type="ECO:0000256" key="1">
    <source>
        <dbReference type="SAM" id="Phobius"/>
    </source>
</evidence>
<name>A0ABU0G9U8_9HYPH</name>
<protein>
    <recommendedName>
        <fullName evidence="4">Transmembrane protein</fullName>
    </recommendedName>
</protein>
<feature type="transmembrane region" description="Helical" evidence="1">
    <location>
        <begin position="146"/>
        <end position="162"/>
    </location>
</feature>
<dbReference type="InterPro" id="IPR029058">
    <property type="entry name" value="AB_hydrolase_fold"/>
</dbReference>
<gene>
    <name evidence="2" type="ORF">J2045_002527</name>
</gene>
<evidence type="ECO:0008006" key="4">
    <source>
        <dbReference type="Google" id="ProtNLM"/>
    </source>
</evidence>
<feature type="transmembrane region" description="Helical" evidence="1">
    <location>
        <begin position="118"/>
        <end position="140"/>
    </location>
</feature>
<proteinExistence type="predicted"/>
<evidence type="ECO:0000313" key="3">
    <source>
        <dbReference type="Proteomes" id="UP001238496"/>
    </source>
</evidence>
<dbReference type="RefSeq" id="WP_307373112.1">
    <property type="nucleotide sequence ID" value="NZ_JAUSUW010000006.1"/>
</dbReference>